<name>A0ABQ6ME02_9STRA</name>
<feature type="compositionally biased region" description="Low complexity" evidence="1">
    <location>
        <begin position="516"/>
        <end position="534"/>
    </location>
</feature>
<dbReference type="InterPro" id="IPR003034">
    <property type="entry name" value="SAP_dom"/>
</dbReference>
<protein>
    <recommendedName>
        <fullName evidence="2">SAP domain-containing protein</fullName>
    </recommendedName>
</protein>
<feature type="region of interest" description="Disordered" evidence="1">
    <location>
        <begin position="220"/>
        <end position="248"/>
    </location>
</feature>
<dbReference type="PROSITE" id="PS50800">
    <property type="entry name" value="SAP"/>
    <property type="match status" value="1"/>
</dbReference>
<feature type="region of interest" description="Disordered" evidence="1">
    <location>
        <begin position="481"/>
        <end position="501"/>
    </location>
</feature>
<keyword evidence="4" id="KW-1185">Reference proteome</keyword>
<evidence type="ECO:0000313" key="4">
    <source>
        <dbReference type="Proteomes" id="UP001165060"/>
    </source>
</evidence>
<comment type="caution">
    <text evidence="3">The sequence shown here is derived from an EMBL/GenBank/DDBJ whole genome shotgun (WGS) entry which is preliminary data.</text>
</comment>
<feature type="domain" description="SAP" evidence="2">
    <location>
        <begin position="449"/>
        <end position="483"/>
    </location>
</feature>
<dbReference type="InterPro" id="IPR036361">
    <property type="entry name" value="SAP_dom_sf"/>
</dbReference>
<feature type="region of interest" description="Disordered" evidence="1">
    <location>
        <begin position="25"/>
        <end position="47"/>
    </location>
</feature>
<feature type="compositionally biased region" description="Acidic residues" evidence="1">
    <location>
        <begin position="325"/>
        <end position="336"/>
    </location>
</feature>
<evidence type="ECO:0000259" key="2">
    <source>
        <dbReference type="PROSITE" id="PS50800"/>
    </source>
</evidence>
<feature type="compositionally biased region" description="Acidic residues" evidence="1">
    <location>
        <begin position="222"/>
        <end position="237"/>
    </location>
</feature>
<gene>
    <name evidence="3" type="ORF">TeGR_g9861</name>
</gene>
<evidence type="ECO:0000313" key="3">
    <source>
        <dbReference type="EMBL" id="GMI24363.1"/>
    </source>
</evidence>
<sequence>YNLHAVTLELYRSELGELLKECCEEQDVDAPPSDPRERKKQSARQEIERVDRRRDALAILLTFAAKQPASAKLPNYNKLFLKFPTKFGSTNHGSVRRAGVMLNTKREAGLFDPLDSLRNFLADSDLGATVLVPLCHSLGLPAGYVPARMLQESFLRPAQSLPAFDAAVKPVLANLPPFDAAVLGEWCAKKYAGGGSKEAKMRLRCLEESHRCATAAAKAVEEELLEEEEEEEEDEREDSTTHFRTSNVERMKQGRVALEMAKKIGKELRGLKDEMKTRDILEGLCGDGEEEEGDPSRRAVTMELSNLVDDILKEWAAPTGSSPCPDDDDDDSDEDSPSSHARMGAEVYAERLLSVGAKRTADAWARGDFKIEDVREAAWRVHSAVGALADDHTGVNIERTCRRLARSLLEVGGGGAEAPFEAETDLFAPTSSSGGMTEEEVVDSPEVDFATLKVTELRAQCKTLGIDGKGVKAVLVERLEEHREQRREEEEEREKDGMNMSLDLKSLAETKTVSAAGASSSASAANSPASPSGSILRADPPSADELAAMQIAFLLSYSFSFFENTSSKLNSSFGGGGGCGIDTSLNGSKDGSSFSASAAAKTTDPATKHCRDLLHAVFSTPSKLPAVLGERLANEQDPGAESKGGDAGGEENAPPASAAAASRVLKTSKSPFVGTSFAAKHRALRAAMILAPSETLTSLLPPGARDLDKLVFASFAAKVMEAMQLPLPCASLEELGGMDLSNLARALFKDHARKAKDSAVFHDLVIKLLVQNGISDFGLLKDVVHNIVGGVKQHPGLLLVTCELLIGKVREVNQEAPKIGRVLVNQIKGLVKEVGRVIGEELGGMQPQPQGFLERDFVSAKEIGGALRRFVELVARLGEVGGAGAQSDWTGVGARLLELCDGVSRSYFDEQQREEVRADVIECAIMLGCESVAGEGRGKLWEGVVRAGGRELLGELVADAAADEQEAGGWESLLAEEEKMLGEVREALSIDSSVQ</sequence>
<dbReference type="SUPFAM" id="SSF68906">
    <property type="entry name" value="SAP domain"/>
    <property type="match status" value="1"/>
</dbReference>
<evidence type="ECO:0000256" key="1">
    <source>
        <dbReference type="SAM" id="MobiDB-lite"/>
    </source>
</evidence>
<dbReference type="Proteomes" id="UP001165060">
    <property type="component" value="Unassembled WGS sequence"/>
</dbReference>
<feature type="region of interest" description="Disordered" evidence="1">
    <location>
        <begin position="316"/>
        <end position="341"/>
    </location>
</feature>
<organism evidence="3 4">
    <name type="scientific">Tetraparma gracilis</name>
    <dbReference type="NCBI Taxonomy" id="2962635"/>
    <lineage>
        <taxon>Eukaryota</taxon>
        <taxon>Sar</taxon>
        <taxon>Stramenopiles</taxon>
        <taxon>Ochrophyta</taxon>
        <taxon>Bolidophyceae</taxon>
        <taxon>Parmales</taxon>
        <taxon>Triparmaceae</taxon>
        <taxon>Tetraparma</taxon>
    </lineage>
</organism>
<proteinExistence type="predicted"/>
<dbReference type="Gene3D" id="1.10.720.30">
    <property type="entry name" value="SAP domain"/>
    <property type="match status" value="1"/>
</dbReference>
<feature type="region of interest" description="Disordered" evidence="1">
    <location>
        <begin position="516"/>
        <end position="538"/>
    </location>
</feature>
<dbReference type="EMBL" id="BRYB01001379">
    <property type="protein sequence ID" value="GMI24363.1"/>
    <property type="molecule type" value="Genomic_DNA"/>
</dbReference>
<feature type="non-terminal residue" evidence="3">
    <location>
        <position position="1"/>
    </location>
</feature>
<dbReference type="Pfam" id="PF02037">
    <property type="entry name" value="SAP"/>
    <property type="match status" value="1"/>
</dbReference>
<reference evidence="3 4" key="1">
    <citation type="journal article" date="2023" name="Commun. Biol.">
        <title>Genome analysis of Parmales, the sister group of diatoms, reveals the evolutionary specialization of diatoms from phago-mixotrophs to photoautotrophs.</title>
        <authorList>
            <person name="Ban H."/>
            <person name="Sato S."/>
            <person name="Yoshikawa S."/>
            <person name="Yamada K."/>
            <person name="Nakamura Y."/>
            <person name="Ichinomiya M."/>
            <person name="Sato N."/>
            <person name="Blanc-Mathieu R."/>
            <person name="Endo H."/>
            <person name="Kuwata A."/>
            <person name="Ogata H."/>
        </authorList>
    </citation>
    <scope>NUCLEOTIDE SEQUENCE [LARGE SCALE GENOMIC DNA]</scope>
</reference>
<dbReference type="SMART" id="SM00513">
    <property type="entry name" value="SAP"/>
    <property type="match status" value="1"/>
</dbReference>
<feature type="region of interest" description="Disordered" evidence="1">
    <location>
        <begin position="635"/>
        <end position="661"/>
    </location>
</feature>
<accession>A0ABQ6ME02</accession>